<dbReference type="Gene3D" id="1.10.3210.10">
    <property type="entry name" value="Hypothetical protein af1432"/>
    <property type="match status" value="1"/>
</dbReference>
<feature type="domain" description="Cyclic nucleotide-binding" evidence="1">
    <location>
        <begin position="18"/>
        <end position="116"/>
    </location>
</feature>
<evidence type="ECO:0000259" key="2">
    <source>
        <dbReference type="PROSITE" id="PS51833"/>
    </source>
</evidence>
<dbReference type="InterPro" id="IPR052340">
    <property type="entry name" value="RNase_Y/CdgJ"/>
</dbReference>
<name>A0A1E2UV36_9GAMM</name>
<dbReference type="OrthoDB" id="598113at2"/>
<evidence type="ECO:0000313" key="4">
    <source>
        <dbReference type="Proteomes" id="UP000094849"/>
    </source>
</evidence>
<dbReference type="Proteomes" id="UP000094849">
    <property type="component" value="Unassembled WGS sequence"/>
</dbReference>
<protein>
    <submittedName>
        <fullName evidence="3">Cyclic nucleotide-binding protein</fullName>
    </submittedName>
</protein>
<evidence type="ECO:0000313" key="3">
    <source>
        <dbReference type="EMBL" id="ODB98462.1"/>
    </source>
</evidence>
<dbReference type="AlphaFoldDB" id="A0A1E2UV36"/>
<dbReference type="EMBL" id="LVJZ01000003">
    <property type="protein sequence ID" value="ODB98462.1"/>
    <property type="molecule type" value="Genomic_DNA"/>
</dbReference>
<organism evidence="3 4">
    <name type="scientific">Candidatus Thiodiazotropha endoloripes</name>
    <dbReference type="NCBI Taxonomy" id="1818881"/>
    <lineage>
        <taxon>Bacteria</taxon>
        <taxon>Pseudomonadati</taxon>
        <taxon>Pseudomonadota</taxon>
        <taxon>Gammaproteobacteria</taxon>
        <taxon>Chromatiales</taxon>
        <taxon>Sedimenticolaceae</taxon>
        <taxon>Candidatus Thiodiazotropha</taxon>
    </lineage>
</organism>
<dbReference type="PROSITE" id="PS50042">
    <property type="entry name" value="CNMP_BINDING_3"/>
    <property type="match status" value="1"/>
</dbReference>
<keyword evidence="4" id="KW-1185">Reference proteome</keyword>
<dbReference type="PANTHER" id="PTHR33525">
    <property type="match status" value="1"/>
</dbReference>
<dbReference type="InterPro" id="IPR000595">
    <property type="entry name" value="cNMP-bd_dom"/>
</dbReference>
<dbReference type="InterPro" id="IPR013976">
    <property type="entry name" value="HDOD"/>
</dbReference>
<dbReference type="InterPro" id="IPR014710">
    <property type="entry name" value="RmlC-like_jellyroll"/>
</dbReference>
<feature type="domain" description="HDOD" evidence="2">
    <location>
        <begin position="159"/>
        <end position="346"/>
    </location>
</feature>
<dbReference type="PANTHER" id="PTHR33525:SF3">
    <property type="entry name" value="RIBONUCLEASE Y"/>
    <property type="match status" value="1"/>
</dbReference>
<dbReference type="STRING" id="1818881.A3196_04305"/>
<accession>A0A1E2UV36</accession>
<dbReference type="PROSITE" id="PS51833">
    <property type="entry name" value="HDOD"/>
    <property type="match status" value="1"/>
</dbReference>
<dbReference type="InterPro" id="IPR018490">
    <property type="entry name" value="cNMP-bd_dom_sf"/>
</dbReference>
<gene>
    <name evidence="3" type="ORF">A3196_04305</name>
</gene>
<sequence length="419" mass="46115">MSETMSHPSPEILKQLNPLHHLSDDQLELLSRSLKTYTAGKGLMIIELGDTTEFSLYLLKGRVQLYSEDGRISEISADTPKAQNPIASLIPRRYSVEAISPVEYLMVDNALIKGLISDDEEGITATEIDGEIKPYDKDSAENSLTEALLADLDEDKLVLPSLPDVAVRVGRAMRDENTNARKLAEIVQTDPAITTKLIRAANSPLYAGVTPVDSCAAAIVRLGADTTHKLVLTFALRDLFNTRSSILKDHMRDLWTHSVKVSAVCYILSKVTKRFNPEHAMLAGLLHDIGNVAILSYAERFPEVANDAEKLDQVVADMRGRIGSVILRNWGFIEDLIEVTIHAENWLREIEGEADYADLVIVAQLHTFIGSPAMSSLPSLDQVPAFGRLNLGELTPKLSLKILDKADEKIAHAEAMLMG</sequence>
<dbReference type="Pfam" id="PF08668">
    <property type="entry name" value="HDOD"/>
    <property type="match status" value="1"/>
</dbReference>
<dbReference type="SUPFAM" id="SSF51206">
    <property type="entry name" value="cAMP-binding domain-like"/>
    <property type="match status" value="1"/>
</dbReference>
<proteinExistence type="predicted"/>
<dbReference type="Gene3D" id="2.60.120.10">
    <property type="entry name" value="Jelly Rolls"/>
    <property type="match status" value="1"/>
</dbReference>
<comment type="caution">
    <text evidence="3">The sequence shown here is derived from an EMBL/GenBank/DDBJ whole genome shotgun (WGS) entry which is preliminary data.</text>
</comment>
<dbReference type="SUPFAM" id="SSF109604">
    <property type="entry name" value="HD-domain/PDEase-like"/>
    <property type="match status" value="1"/>
</dbReference>
<reference evidence="3 4" key="1">
    <citation type="submission" date="2016-03" db="EMBL/GenBank/DDBJ databases">
        <title>Chemosynthetic sulphur-oxidizing symbionts of marine invertebrate animals are capable of nitrogen fixation.</title>
        <authorList>
            <person name="Petersen J.M."/>
            <person name="Kemper A."/>
            <person name="Gruber-Vodicka H."/>
            <person name="Cardini U."/>
            <person name="Geest Mvander."/>
            <person name="Kleiner M."/>
            <person name="Bulgheresi S."/>
            <person name="Fussmann M."/>
            <person name="Herbold C."/>
            <person name="Seah B.K.B."/>
            <person name="Antony C.Paul."/>
            <person name="Liu D."/>
            <person name="Belitz A."/>
            <person name="Weber M."/>
        </authorList>
    </citation>
    <scope>NUCLEOTIDE SEQUENCE [LARGE SCALE GENOMIC DNA]</scope>
    <source>
        <strain evidence="3">G_D</strain>
    </source>
</reference>
<evidence type="ECO:0000259" key="1">
    <source>
        <dbReference type="PROSITE" id="PS50042"/>
    </source>
</evidence>